<reference evidence="1" key="1">
    <citation type="submission" date="2020-10" db="EMBL/GenBank/DDBJ databases">
        <authorList>
            <person name="Gilroy R."/>
        </authorList>
    </citation>
    <scope>NUCLEOTIDE SEQUENCE</scope>
    <source>
        <strain evidence="1">1063</strain>
    </source>
</reference>
<gene>
    <name evidence="1" type="ORF">IAD51_02495</name>
</gene>
<organism evidence="1 2">
    <name type="scientific">Candidatus Limadaptatus stercorigallinarum</name>
    <dbReference type="NCBI Taxonomy" id="2840845"/>
    <lineage>
        <taxon>Bacteria</taxon>
        <taxon>Bacillati</taxon>
        <taxon>Bacillota</taxon>
        <taxon>Clostridia</taxon>
        <taxon>Eubacteriales</taxon>
        <taxon>Candidatus Limadaptatus</taxon>
    </lineage>
</organism>
<accession>A0A9D1L1Y0</accession>
<proteinExistence type="predicted"/>
<evidence type="ECO:0000313" key="2">
    <source>
        <dbReference type="Proteomes" id="UP000824088"/>
    </source>
</evidence>
<dbReference type="Pfam" id="PF20095">
    <property type="entry name" value="DUF6485"/>
    <property type="match status" value="1"/>
</dbReference>
<name>A0A9D1L1Y0_9FIRM</name>
<reference evidence="1" key="2">
    <citation type="journal article" date="2021" name="PeerJ">
        <title>Extensive microbial diversity within the chicken gut microbiome revealed by metagenomics and culture.</title>
        <authorList>
            <person name="Gilroy R."/>
            <person name="Ravi A."/>
            <person name="Getino M."/>
            <person name="Pursley I."/>
            <person name="Horton D.L."/>
            <person name="Alikhan N.F."/>
            <person name="Baker D."/>
            <person name="Gharbi K."/>
            <person name="Hall N."/>
            <person name="Watson M."/>
            <person name="Adriaenssens E.M."/>
            <person name="Foster-Nyarko E."/>
            <person name="Jarju S."/>
            <person name="Secka A."/>
            <person name="Antonio M."/>
            <person name="Oren A."/>
            <person name="Chaudhuri R.R."/>
            <person name="La Ragione R."/>
            <person name="Hildebrand F."/>
            <person name="Pallen M.J."/>
        </authorList>
    </citation>
    <scope>NUCLEOTIDE SEQUENCE</scope>
    <source>
        <strain evidence="1">1063</strain>
    </source>
</reference>
<dbReference type="Proteomes" id="UP000824088">
    <property type="component" value="Unassembled WGS sequence"/>
</dbReference>
<evidence type="ECO:0000313" key="1">
    <source>
        <dbReference type="EMBL" id="HIU21095.1"/>
    </source>
</evidence>
<dbReference type="AlphaFoldDB" id="A0A9D1L1Y0"/>
<comment type="caution">
    <text evidence="1">The sequence shown here is derived from an EMBL/GenBank/DDBJ whole genome shotgun (WGS) entry which is preliminary data.</text>
</comment>
<protein>
    <submittedName>
        <fullName evidence="1">Uncharacterized protein</fullName>
    </submittedName>
</protein>
<dbReference type="EMBL" id="DVMN01000045">
    <property type="protein sequence ID" value="HIU21095.1"/>
    <property type="molecule type" value="Genomic_DNA"/>
</dbReference>
<sequence length="73" mass="8323">MTEERKGAFCTCDKTKCPLHPQNHDKGCTLCITKNLRMREIPNCYFNLLPNADGRKDDSFETFAELVLSARGK</sequence>